<sequence>MLTQNNEQSKVMEIVMRERRMAISDREWHHRLRGYGYAIRDTDEGRIVASLLKGQDICGLPAHLLH</sequence>
<dbReference type="HOGENOM" id="CLU_203336_0_0_5"/>
<name>A3SR21_ROSNI</name>
<reference evidence="1 2" key="1">
    <citation type="submission" date="2005-12" db="EMBL/GenBank/DDBJ databases">
        <authorList>
            <person name="Moran M.A."/>
            <person name="Ferriera S."/>
            <person name="Johnson J."/>
            <person name="Kravitz S."/>
            <person name="Halpern A."/>
            <person name="Remington K."/>
            <person name="Beeson K."/>
            <person name="Tran B."/>
            <person name="Rogers Y.-H."/>
            <person name="Friedman R."/>
            <person name="Venter J.C."/>
        </authorList>
    </citation>
    <scope>NUCLEOTIDE SEQUENCE [LARGE SCALE GENOMIC DNA]</scope>
    <source>
        <strain evidence="2">ATCC BAA-591 / DSM 15170 / ISM</strain>
    </source>
</reference>
<comment type="caution">
    <text evidence="1">The sequence shown here is derived from an EMBL/GenBank/DDBJ whole genome shotgun (WGS) entry which is preliminary data.</text>
</comment>
<organism evidence="1 2">
    <name type="scientific">Roseovarius nubinhibens (strain ATCC BAA-591 / DSM 15170 / ISM)</name>
    <dbReference type="NCBI Taxonomy" id="89187"/>
    <lineage>
        <taxon>Bacteria</taxon>
        <taxon>Pseudomonadati</taxon>
        <taxon>Pseudomonadota</taxon>
        <taxon>Alphaproteobacteria</taxon>
        <taxon>Rhodobacterales</taxon>
        <taxon>Roseobacteraceae</taxon>
        <taxon>Roseovarius</taxon>
    </lineage>
</organism>
<evidence type="ECO:0000313" key="2">
    <source>
        <dbReference type="Proteomes" id="UP000005954"/>
    </source>
</evidence>
<evidence type="ECO:0000313" key="1">
    <source>
        <dbReference type="EMBL" id="EAP75044.1"/>
    </source>
</evidence>
<dbReference type="STRING" id="89187.ISM_10670"/>
<proteinExistence type="predicted"/>
<accession>A3SR21</accession>
<dbReference type="AlphaFoldDB" id="A3SR21"/>
<dbReference type="RefSeq" id="WP_009814143.1">
    <property type="nucleotide sequence ID" value="NZ_CH724156.1"/>
</dbReference>
<keyword evidence="2" id="KW-1185">Reference proteome</keyword>
<dbReference type="EMBL" id="AALY01000004">
    <property type="protein sequence ID" value="EAP75044.1"/>
    <property type="molecule type" value="Genomic_DNA"/>
</dbReference>
<dbReference type="Proteomes" id="UP000005954">
    <property type="component" value="Unassembled WGS sequence"/>
</dbReference>
<protein>
    <submittedName>
        <fullName evidence="1">Uncharacterized protein</fullName>
    </submittedName>
</protein>
<gene>
    <name evidence="1" type="ORF">ISM_10670</name>
</gene>
<dbReference type="eggNOG" id="ENOG5033CV3">
    <property type="taxonomic scope" value="Bacteria"/>
</dbReference>
<dbReference type="OrthoDB" id="7874863at2"/>